<dbReference type="InterPro" id="IPR000873">
    <property type="entry name" value="AMP-dep_synth/lig_dom"/>
</dbReference>
<dbReference type="GO" id="GO:0016787">
    <property type="term" value="F:hydrolase activity"/>
    <property type="evidence" value="ECO:0007669"/>
    <property type="project" value="UniProtKB-KW"/>
</dbReference>
<accession>A0A9W4SAM8</accession>
<dbReference type="Pfam" id="PF08880">
    <property type="entry name" value="QLQ"/>
    <property type="match status" value="1"/>
</dbReference>
<dbReference type="GO" id="GO:0005634">
    <property type="term" value="C:nucleus"/>
    <property type="evidence" value="ECO:0007669"/>
    <property type="project" value="UniProtKB-SubCell"/>
</dbReference>
<dbReference type="Gene3D" id="3.40.50.12780">
    <property type="entry name" value="N-terminal domain of ligase-like"/>
    <property type="match status" value="1"/>
</dbReference>
<dbReference type="GO" id="GO:0005694">
    <property type="term" value="C:chromosome"/>
    <property type="evidence" value="ECO:0007669"/>
    <property type="project" value="UniProtKB-ARBA"/>
</dbReference>
<dbReference type="SMART" id="SM00297">
    <property type="entry name" value="BROMO"/>
    <property type="match status" value="1"/>
</dbReference>
<evidence type="ECO:0000256" key="5">
    <source>
        <dbReference type="ARBA" id="ARBA00022840"/>
    </source>
</evidence>
<dbReference type="InterPro" id="IPR038718">
    <property type="entry name" value="SNF2-like_sf"/>
</dbReference>
<dbReference type="InterPro" id="IPR025110">
    <property type="entry name" value="AMP-bd_C"/>
</dbReference>
<dbReference type="Gene3D" id="1.20.5.170">
    <property type="match status" value="1"/>
</dbReference>
<feature type="region of interest" description="Disordered" evidence="11">
    <location>
        <begin position="72"/>
        <end position="116"/>
    </location>
</feature>
<evidence type="ECO:0000313" key="18">
    <source>
        <dbReference type="Proteomes" id="UP001153678"/>
    </source>
</evidence>
<sequence length="1908" mass="218863">MNPSQQVNSVGVTGNFSTVSRQFTHENLQTLLAKTKAMQARGDTEANNPELAQSLNILRALQQQQQNVVAISTGGSGSDNVNGGEGDAGKTPPSSVPTSSTDTQITQNSQVPPTPLSGDQLMSLKYQILAFKLISRNLPVPFLLQQAMFHPNQVQGISSQDLVGSIPGKIVEASNIHHNQQASPTASISSTDIVSSPQPTGSGSSYNSYTNPHTYLKPVQSYSHASRQQRMLIPAIMPVGLDPQEIAAERERFLHARRQQKIIEMQRFLNENVKIDNHQRIRIEKQLKSLKVFNRQQMLRQEIIKCMNRSTSLASSTDRAAFKKMKRQSIRDARFTDKLEKQQREDRRRRQRQKHLDYLQSIITHRSEMQTWHRTYQGKQLKFGRAVLAFHSQIEKEEQKRIERISKERIKALKNDDEEAYLKLIDEVKDTRITHLLKQTDSYLDSLAQAVVAQQNDELHSDPTVRGGIELMDEDDEDSMTIINGKKVDYYAVAHRINEEVEQPTMMMGGTLKEYQVKGLQWMISLYNNRLNGILADEMGLGKTIQTISLVTYLIERKKQNGPFLIVVPLSTLTNWTMEFEKWAPSVIKCVYKGTPNIRKELQQQFIKHTNFQVLLTTYEYIIKDKTVLSKPRWVYVIIDEGHRMKNVNSKLSIILTNNYQCRYRLILTGTPLQNNLPELWSLLNFILPKIFDSVKSFDEWFNTPFANTGGQDKIALNEEESLLIIRRLHKVLRPFLLRRLKKDVESELPDKVERVVKCKLSALQTKLYSQMKRHGVLFVNTGEKGKTGIKGLNNTIMQLRKICNHPFVFDEVEKDVNGSNNNHLLYRVSGKFELLDRILPKFFTTNHRVLIFFQMTAIMTIMEDFLNWRGFKYLRLDGTTKAEDRSGLLQKFNAPNSDYFIFLLSTRAGGLGLNLQSADTVIIFDSDWNPHQDLQAQDRAHRIGQTKEVRILRLISQKSIEEQILARAQYKLDIDGKVIQAGKFDNKSTAEEREAFLLNDIISRNDAELELFRKMDNERYDEEEKEWRYTGGRGKRPERLIEERELPMVYIKEYDTVIQQEDSSIEYGRGQRPRGEVHYDDGLTEDQWVNAIQDDDIDVTEIIAKKQAAKKKRIAKKSQKTHTPESLQKSTHHHDLQHVIHYDELSADTSESKESKKKRGRPRKDESHITDDIGDSQSKSSKKKGKGKRLEIVDYGGPLDQPKNKKRKTIKKSHDDESIHETQMKRLFMQCYSAVENLTEDSEGEPRQRAYLFLLLPSKKDYPYYYQIITKPIAMDTIKKRIKNNSYKSPKQFRDDWHLMFNNARTFNEENSQIYMDADKLQEKFDSKFEELFPAGEFPSEDMELLTKKRLSPKNTIAKYSNDNVDLPSNKNFIDLPSLPIFKQLLKHAETQPMQKTAIVDVKSNSSHSYRDLVSDISSFRSKLLKESFNQDLNEKCIAFLCPSGYDYVVSQWSIWSAGGISVPLCTTHPKSELLYVLKDSQASTVITHPDFYDKIKDVTKEAGINNLMIIGEKGHRYSDFDGKNYKPPSIVSMKESRRALIIYTSGTTGKPKGVVLTHSNIMAQVLPLIKTWRWSDKDRILHVLPLHHMHGILNALTCAIHAGATVEMSPKFDAAEVWNRWMSPERNLSLFMAVPTIYSKLIQHYKCKIPDELKLQATESSSQFRLMISGSASLPRPIRNTWKEISGGQILLERYGMSEIGMALSHEYEEKKRFEGCVGFPLPGVQIRLISEGGKNVTNLTEVPGEIQVKGQNVFKEYWNKPEATQKEFTQDGWFKTGDIAIRTEKENVFKILGRNSIDIIKSGGYKISALEIERELLSHPNILDVCVLGVEDLEWGQKIGAIVVLENKELKMDLNVLKEFSKDKLANYKIPSLLKVVEEIPKNAMGKVNKKVLVKLFDGVNINKG</sequence>
<evidence type="ECO:0000259" key="12">
    <source>
        <dbReference type="PROSITE" id="PS50014"/>
    </source>
</evidence>
<dbReference type="SUPFAM" id="SSF52540">
    <property type="entry name" value="P-loop containing nucleoside triphosphate hydrolases"/>
    <property type="match status" value="2"/>
</dbReference>
<dbReference type="EMBL" id="CAMKVN010000058">
    <property type="protein sequence ID" value="CAI2162867.1"/>
    <property type="molecule type" value="Genomic_DNA"/>
</dbReference>
<dbReference type="InterPro" id="IPR049730">
    <property type="entry name" value="SNF2/RAD54-like_C"/>
</dbReference>
<keyword evidence="9" id="KW-0539">Nucleus</keyword>
<evidence type="ECO:0000259" key="15">
    <source>
        <dbReference type="PROSITE" id="PS51204"/>
    </source>
</evidence>
<evidence type="ECO:0000259" key="14">
    <source>
        <dbReference type="PROSITE" id="PS51194"/>
    </source>
</evidence>
<feature type="domain" description="Helicase C-terminal" evidence="14">
    <location>
        <begin position="835"/>
        <end position="996"/>
    </location>
</feature>
<dbReference type="GO" id="GO:0006338">
    <property type="term" value="P:chromatin remodeling"/>
    <property type="evidence" value="ECO:0007669"/>
    <property type="project" value="UniProtKB-ARBA"/>
</dbReference>
<dbReference type="PROSITE" id="PS51192">
    <property type="entry name" value="HELICASE_ATP_BIND_1"/>
    <property type="match status" value="1"/>
</dbReference>
<dbReference type="InterPro" id="IPR014012">
    <property type="entry name" value="HSA_dom"/>
</dbReference>
<dbReference type="Gene3D" id="3.40.50.300">
    <property type="entry name" value="P-loop containing nucleotide triphosphate hydrolases"/>
    <property type="match status" value="1"/>
</dbReference>
<dbReference type="Pfam" id="PF00271">
    <property type="entry name" value="Helicase_C"/>
    <property type="match status" value="1"/>
</dbReference>
<dbReference type="InterPro" id="IPR042099">
    <property type="entry name" value="ANL_N_sf"/>
</dbReference>
<dbReference type="GO" id="GO:0006366">
    <property type="term" value="P:transcription by RNA polymerase II"/>
    <property type="evidence" value="ECO:0007669"/>
    <property type="project" value="UniProtKB-ARBA"/>
</dbReference>
<evidence type="ECO:0000256" key="3">
    <source>
        <dbReference type="ARBA" id="ARBA00022801"/>
    </source>
</evidence>
<dbReference type="Gene3D" id="3.30.300.30">
    <property type="match status" value="1"/>
</dbReference>
<dbReference type="GO" id="GO:0042393">
    <property type="term" value="F:histone binding"/>
    <property type="evidence" value="ECO:0007669"/>
    <property type="project" value="InterPro"/>
</dbReference>
<comment type="subcellular location">
    <subcellularLocation>
        <location evidence="1">Nucleus</location>
    </subcellularLocation>
</comment>
<dbReference type="SMART" id="SM01314">
    <property type="entry name" value="SnAC"/>
    <property type="match status" value="1"/>
</dbReference>
<dbReference type="SMART" id="SM00573">
    <property type="entry name" value="HSA"/>
    <property type="match status" value="1"/>
</dbReference>
<keyword evidence="3" id="KW-0378">Hydrolase</keyword>
<evidence type="ECO:0000256" key="11">
    <source>
        <dbReference type="SAM" id="MobiDB-lite"/>
    </source>
</evidence>
<dbReference type="Gene3D" id="1.20.920.10">
    <property type="entry name" value="Bromodomain-like"/>
    <property type="match status" value="1"/>
</dbReference>
<evidence type="ECO:0000259" key="13">
    <source>
        <dbReference type="PROSITE" id="PS51192"/>
    </source>
</evidence>
<feature type="domain" description="HSA" evidence="15">
    <location>
        <begin position="343"/>
        <end position="415"/>
    </location>
</feature>
<dbReference type="SUPFAM" id="SSF47370">
    <property type="entry name" value="Bromodomain"/>
    <property type="match status" value="1"/>
</dbReference>
<evidence type="ECO:0000256" key="1">
    <source>
        <dbReference type="ARBA" id="ARBA00004123"/>
    </source>
</evidence>
<dbReference type="PROSITE" id="PS51666">
    <property type="entry name" value="QLQ"/>
    <property type="match status" value="1"/>
</dbReference>
<feature type="region of interest" description="Disordered" evidence="11">
    <location>
        <begin position="178"/>
        <end position="209"/>
    </location>
</feature>
<dbReference type="FunFam" id="3.40.50.10810:FF:000008">
    <property type="entry name" value="Chromatin structure-remodeling complex subunit snf21"/>
    <property type="match status" value="1"/>
</dbReference>
<dbReference type="SMART" id="SM00490">
    <property type="entry name" value="HELICc"/>
    <property type="match status" value="1"/>
</dbReference>
<dbReference type="CDD" id="cd05941">
    <property type="entry name" value="MCS"/>
    <property type="match status" value="1"/>
</dbReference>
<dbReference type="GO" id="GO:0005524">
    <property type="term" value="F:ATP binding"/>
    <property type="evidence" value="ECO:0007669"/>
    <property type="project" value="UniProtKB-KW"/>
</dbReference>
<protein>
    <submittedName>
        <fullName evidence="17">6525_t:CDS:1</fullName>
    </submittedName>
</protein>
<dbReference type="CDD" id="cd18793">
    <property type="entry name" value="SF2_C_SNF"/>
    <property type="match status" value="1"/>
</dbReference>
<evidence type="ECO:0000256" key="4">
    <source>
        <dbReference type="ARBA" id="ARBA00022806"/>
    </source>
</evidence>
<feature type="compositionally biased region" description="Low complexity" evidence="11">
    <location>
        <begin position="91"/>
        <end position="103"/>
    </location>
</feature>
<dbReference type="InterPro" id="IPR000330">
    <property type="entry name" value="SNF2_N"/>
</dbReference>
<dbReference type="InterPro" id="IPR014978">
    <property type="entry name" value="Gln-Leu-Gln_QLQ"/>
</dbReference>
<dbReference type="PROSITE" id="PS50014">
    <property type="entry name" value="BROMODOMAIN_2"/>
    <property type="match status" value="1"/>
</dbReference>
<gene>
    <name evidence="17" type="ORF">FWILDA_LOCUS779</name>
</gene>
<dbReference type="Pfam" id="PF14619">
    <property type="entry name" value="SnAC"/>
    <property type="match status" value="1"/>
</dbReference>
<dbReference type="InterPro" id="IPR045851">
    <property type="entry name" value="AMP-bd_C_sf"/>
</dbReference>
<dbReference type="InterPro" id="IPR029295">
    <property type="entry name" value="SnAC"/>
</dbReference>
<dbReference type="InterPro" id="IPR001650">
    <property type="entry name" value="Helicase_C-like"/>
</dbReference>
<dbReference type="GO" id="GO:1902494">
    <property type="term" value="C:catalytic complex"/>
    <property type="evidence" value="ECO:0007669"/>
    <property type="project" value="UniProtKB-ARBA"/>
</dbReference>
<dbReference type="PANTHER" id="PTHR10799">
    <property type="entry name" value="SNF2/RAD54 HELICASE FAMILY"/>
    <property type="match status" value="1"/>
</dbReference>
<keyword evidence="2" id="KW-0547">Nucleotide-binding</keyword>
<comment type="caution">
    <text evidence="17">The sequence shown here is derived from an EMBL/GenBank/DDBJ whole genome shotgun (WGS) entry which is preliminary data.</text>
</comment>
<dbReference type="SUPFAM" id="SSF56801">
    <property type="entry name" value="Acetyl-CoA synthetase-like"/>
    <property type="match status" value="1"/>
</dbReference>
<feature type="domain" description="QLQ" evidence="16">
    <location>
        <begin position="115"/>
        <end position="150"/>
    </location>
</feature>
<evidence type="ECO:0000256" key="7">
    <source>
        <dbReference type="ARBA" id="ARBA00023117"/>
    </source>
</evidence>
<evidence type="ECO:0000256" key="8">
    <source>
        <dbReference type="ARBA" id="ARBA00023163"/>
    </source>
</evidence>
<dbReference type="Pfam" id="PF07529">
    <property type="entry name" value="HSA"/>
    <property type="match status" value="1"/>
</dbReference>
<dbReference type="InterPro" id="IPR014001">
    <property type="entry name" value="Helicase_ATP-bd"/>
</dbReference>
<evidence type="ECO:0000313" key="17">
    <source>
        <dbReference type="EMBL" id="CAI2162867.1"/>
    </source>
</evidence>
<feature type="compositionally biased region" description="Basic and acidic residues" evidence="11">
    <location>
        <begin position="1134"/>
        <end position="1155"/>
    </location>
</feature>
<dbReference type="InterPro" id="IPR036427">
    <property type="entry name" value="Bromodomain-like_sf"/>
</dbReference>
<dbReference type="GO" id="GO:0006355">
    <property type="term" value="P:regulation of DNA-templated transcription"/>
    <property type="evidence" value="ECO:0007669"/>
    <property type="project" value="InterPro"/>
</dbReference>
<dbReference type="InterPro" id="IPR027417">
    <property type="entry name" value="P-loop_NTPase"/>
</dbReference>
<keyword evidence="18" id="KW-1185">Reference proteome</keyword>
<evidence type="ECO:0000256" key="2">
    <source>
        <dbReference type="ARBA" id="ARBA00022741"/>
    </source>
</evidence>
<evidence type="ECO:0000259" key="16">
    <source>
        <dbReference type="PROSITE" id="PS51666"/>
    </source>
</evidence>
<feature type="domain" description="Bromo" evidence="12">
    <location>
        <begin position="1246"/>
        <end position="1316"/>
    </location>
</feature>
<keyword evidence="8" id="KW-0804">Transcription</keyword>
<dbReference type="SMART" id="SM00487">
    <property type="entry name" value="DEXDc"/>
    <property type="match status" value="1"/>
</dbReference>
<feature type="domain" description="Helicase ATP-binding" evidence="13">
    <location>
        <begin position="524"/>
        <end position="690"/>
    </location>
</feature>
<keyword evidence="6" id="KW-0805">Transcription regulation</keyword>
<dbReference type="Pfam" id="PF13193">
    <property type="entry name" value="AMP-binding_C"/>
    <property type="match status" value="1"/>
</dbReference>
<evidence type="ECO:0000256" key="9">
    <source>
        <dbReference type="ARBA" id="ARBA00023242"/>
    </source>
</evidence>
<dbReference type="PRINTS" id="PR00503">
    <property type="entry name" value="BROMODOMAIN"/>
</dbReference>
<feature type="compositionally biased region" description="Basic residues" evidence="11">
    <location>
        <begin position="1111"/>
        <end position="1121"/>
    </location>
</feature>
<dbReference type="Pfam" id="PF00439">
    <property type="entry name" value="Bromodomain"/>
    <property type="match status" value="1"/>
</dbReference>
<dbReference type="OrthoDB" id="5857104at2759"/>
<dbReference type="SMART" id="SM00951">
    <property type="entry name" value="QLQ"/>
    <property type="match status" value="1"/>
</dbReference>
<dbReference type="PROSITE" id="PS51194">
    <property type="entry name" value="HELICASE_CTER"/>
    <property type="match status" value="1"/>
</dbReference>
<dbReference type="PROSITE" id="PS00455">
    <property type="entry name" value="AMP_BINDING"/>
    <property type="match status" value="1"/>
</dbReference>
<dbReference type="Gene3D" id="3.40.50.10810">
    <property type="entry name" value="Tandem AAA-ATPase domain"/>
    <property type="match status" value="1"/>
</dbReference>
<keyword evidence="5" id="KW-0067">ATP-binding</keyword>
<name>A0A9W4SAM8_9GLOM</name>
<dbReference type="GO" id="GO:0004386">
    <property type="term" value="F:helicase activity"/>
    <property type="evidence" value="ECO:0007669"/>
    <property type="project" value="UniProtKB-KW"/>
</dbReference>
<evidence type="ECO:0000256" key="6">
    <source>
        <dbReference type="ARBA" id="ARBA00023015"/>
    </source>
</evidence>
<dbReference type="Pfam" id="PF00501">
    <property type="entry name" value="AMP-binding"/>
    <property type="match status" value="1"/>
</dbReference>
<organism evidence="17 18">
    <name type="scientific">Funneliformis geosporum</name>
    <dbReference type="NCBI Taxonomy" id="1117311"/>
    <lineage>
        <taxon>Eukaryota</taxon>
        <taxon>Fungi</taxon>
        <taxon>Fungi incertae sedis</taxon>
        <taxon>Mucoromycota</taxon>
        <taxon>Glomeromycotina</taxon>
        <taxon>Glomeromycetes</taxon>
        <taxon>Glomerales</taxon>
        <taxon>Glomeraceae</taxon>
        <taxon>Funneliformis</taxon>
    </lineage>
</organism>
<dbReference type="Pfam" id="PF00176">
    <property type="entry name" value="SNF2-rel_dom"/>
    <property type="match status" value="1"/>
</dbReference>
<dbReference type="InterPro" id="IPR001487">
    <property type="entry name" value="Bromodomain"/>
</dbReference>
<dbReference type="CDD" id="cd17996">
    <property type="entry name" value="DEXHc_SMARCA2_SMARCA4"/>
    <property type="match status" value="1"/>
</dbReference>
<dbReference type="PROSITE" id="PS51204">
    <property type="entry name" value="HSA"/>
    <property type="match status" value="1"/>
</dbReference>
<reference evidence="17" key="1">
    <citation type="submission" date="2022-08" db="EMBL/GenBank/DDBJ databases">
        <authorList>
            <person name="Kallberg Y."/>
            <person name="Tangrot J."/>
            <person name="Rosling A."/>
        </authorList>
    </citation>
    <scope>NUCLEOTIDE SEQUENCE</scope>
    <source>
        <strain evidence="17">Wild A</strain>
    </source>
</reference>
<dbReference type="InterPro" id="IPR020845">
    <property type="entry name" value="AMP-binding_CS"/>
</dbReference>
<proteinExistence type="predicted"/>
<evidence type="ECO:0000256" key="10">
    <source>
        <dbReference type="PROSITE-ProRule" id="PRU00035"/>
    </source>
</evidence>
<dbReference type="FunFam" id="3.40.50.300:FF:000843">
    <property type="entry name" value="Chromatin structure-remodeling complex subunit snf21"/>
    <property type="match status" value="1"/>
</dbReference>
<dbReference type="Proteomes" id="UP001153678">
    <property type="component" value="Unassembled WGS sequence"/>
</dbReference>
<keyword evidence="7 10" id="KW-0103">Bromodomain</keyword>
<keyword evidence="4" id="KW-0347">Helicase</keyword>
<feature type="region of interest" description="Disordered" evidence="11">
    <location>
        <begin position="1111"/>
        <end position="1220"/>
    </location>
</feature>